<dbReference type="GO" id="GO:0070043">
    <property type="term" value="F:rRNA (guanine-N7-)-methyltransferase activity"/>
    <property type="evidence" value="ECO:0007669"/>
    <property type="project" value="UniProtKB-UniRule"/>
</dbReference>
<reference evidence="7" key="1">
    <citation type="journal article" date="2013" name="Genome Announc.">
        <title>Draft Genome Sequence of Loktanella cinnabarina LL-001T, Isolated from Deep-Sea Floor Sediment.</title>
        <authorList>
            <person name="Nishi S."/>
            <person name="Tsubouchi T."/>
            <person name="Takaki Y."/>
            <person name="Koyanagi R."/>
            <person name="Satoh N."/>
            <person name="Maruyama T."/>
            <person name="Hatada Y."/>
        </authorList>
    </citation>
    <scope>NUCLEOTIDE SEQUENCE [LARGE SCALE GENOMIC DNA]</scope>
    <source>
        <strain evidence="7">LL-001</strain>
    </source>
</reference>
<keyword evidence="4 6" id="KW-0808">Transferase</keyword>
<dbReference type="eggNOG" id="COG0357">
    <property type="taxonomic scope" value="Bacteria"/>
</dbReference>
<evidence type="ECO:0000256" key="4">
    <source>
        <dbReference type="ARBA" id="ARBA00022679"/>
    </source>
</evidence>
<comment type="function">
    <text evidence="6">Specifically methylates the N7 position of guanine in position 527 of 16S rRNA.</text>
</comment>
<keyword evidence="5 6" id="KW-0949">S-adenosyl-L-methionine</keyword>
<keyword evidence="3 6" id="KW-0489">Methyltransferase</keyword>
<comment type="caution">
    <text evidence="7">The sequence shown here is derived from an EMBL/GenBank/DDBJ whole genome shotgun (WGS) entry which is preliminary data.</text>
</comment>
<dbReference type="Proteomes" id="UP000016566">
    <property type="component" value="Unassembled WGS sequence"/>
</dbReference>
<dbReference type="PANTHER" id="PTHR31760:SF0">
    <property type="entry name" value="S-ADENOSYL-L-METHIONINE-DEPENDENT METHYLTRANSFERASES SUPERFAMILY PROTEIN"/>
    <property type="match status" value="1"/>
</dbReference>
<feature type="binding site" evidence="6">
    <location>
        <begin position="102"/>
        <end position="103"/>
    </location>
    <ligand>
        <name>S-adenosyl-L-methionine</name>
        <dbReference type="ChEBI" id="CHEBI:59789"/>
    </ligand>
</feature>
<dbReference type="GO" id="GO:0005829">
    <property type="term" value="C:cytosol"/>
    <property type="evidence" value="ECO:0007669"/>
    <property type="project" value="TreeGrafter"/>
</dbReference>
<comment type="catalytic activity">
    <reaction evidence="6">
        <text>guanosine(527) in 16S rRNA + S-adenosyl-L-methionine = N(7)-methylguanosine(527) in 16S rRNA + S-adenosyl-L-homocysteine</text>
        <dbReference type="Rhea" id="RHEA:42732"/>
        <dbReference type="Rhea" id="RHEA-COMP:10209"/>
        <dbReference type="Rhea" id="RHEA-COMP:10210"/>
        <dbReference type="ChEBI" id="CHEBI:57856"/>
        <dbReference type="ChEBI" id="CHEBI:59789"/>
        <dbReference type="ChEBI" id="CHEBI:74269"/>
        <dbReference type="ChEBI" id="CHEBI:74480"/>
        <dbReference type="EC" id="2.1.1.170"/>
    </reaction>
</comment>
<dbReference type="PIRSF" id="PIRSF003078">
    <property type="entry name" value="GidB"/>
    <property type="match status" value="1"/>
</dbReference>
<evidence type="ECO:0000313" key="7">
    <source>
        <dbReference type="EMBL" id="GAD56250.1"/>
    </source>
</evidence>
<comment type="caution">
    <text evidence="6">Lacks conserved residue(s) required for the propagation of feature annotation.</text>
</comment>
<proteinExistence type="inferred from homology"/>
<dbReference type="Pfam" id="PF02527">
    <property type="entry name" value="GidB"/>
    <property type="match status" value="1"/>
</dbReference>
<dbReference type="InterPro" id="IPR029063">
    <property type="entry name" value="SAM-dependent_MTases_sf"/>
</dbReference>
<keyword evidence="1 6" id="KW-0963">Cytoplasm</keyword>
<evidence type="ECO:0000256" key="6">
    <source>
        <dbReference type="HAMAP-Rule" id="MF_00074"/>
    </source>
</evidence>
<protein>
    <recommendedName>
        <fullName evidence="6">Ribosomal RNA small subunit methyltransferase G</fullName>
        <ecNumber evidence="6">2.1.1.170</ecNumber>
    </recommendedName>
    <alternativeName>
        <fullName evidence="6">16S rRNA 7-methylguanosine methyltransferase</fullName>
        <shortName evidence="6">16S rRNA m7G methyltransferase</shortName>
    </alternativeName>
</protein>
<dbReference type="AlphaFoldDB" id="U2Z4D7"/>
<keyword evidence="2 6" id="KW-0698">rRNA processing</keyword>
<dbReference type="SUPFAM" id="SSF53335">
    <property type="entry name" value="S-adenosyl-L-methionine-dependent methyltransferases"/>
    <property type="match status" value="1"/>
</dbReference>
<keyword evidence="8" id="KW-1185">Reference proteome</keyword>
<dbReference type="NCBIfam" id="TIGR00138">
    <property type="entry name" value="rsmG_gidB"/>
    <property type="match status" value="1"/>
</dbReference>
<comment type="subcellular location">
    <subcellularLocation>
        <location evidence="6">Cytoplasm</location>
    </subcellularLocation>
</comment>
<gene>
    <name evidence="6" type="primary">rsmG</name>
    <name evidence="7" type="ORF">MBELCI_2302</name>
</gene>
<dbReference type="PANTHER" id="PTHR31760">
    <property type="entry name" value="S-ADENOSYL-L-METHIONINE-DEPENDENT METHYLTRANSFERASES SUPERFAMILY PROTEIN"/>
    <property type="match status" value="1"/>
</dbReference>
<evidence type="ECO:0000256" key="1">
    <source>
        <dbReference type="ARBA" id="ARBA00022490"/>
    </source>
</evidence>
<evidence type="ECO:0000256" key="2">
    <source>
        <dbReference type="ARBA" id="ARBA00022552"/>
    </source>
</evidence>
<feature type="binding site" evidence="6">
    <location>
        <position position="48"/>
    </location>
    <ligand>
        <name>S-adenosyl-L-methionine</name>
        <dbReference type="ChEBI" id="CHEBI:59789"/>
    </ligand>
</feature>
<accession>U2Z4D7</accession>
<evidence type="ECO:0000256" key="3">
    <source>
        <dbReference type="ARBA" id="ARBA00022603"/>
    </source>
</evidence>
<dbReference type="Gene3D" id="3.40.50.150">
    <property type="entry name" value="Vaccinia Virus protein VP39"/>
    <property type="match status" value="1"/>
</dbReference>
<dbReference type="EC" id="2.1.1.170" evidence="6"/>
<feature type="binding site" evidence="6">
    <location>
        <position position="53"/>
    </location>
    <ligand>
        <name>S-adenosyl-L-methionine</name>
        <dbReference type="ChEBI" id="CHEBI:59789"/>
    </ligand>
</feature>
<comment type="similarity">
    <text evidence="6">Belongs to the methyltransferase superfamily. RNA methyltransferase RsmG family.</text>
</comment>
<evidence type="ECO:0000256" key="5">
    <source>
        <dbReference type="ARBA" id="ARBA00022691"/>
    </source>
</evidence>
<name>U2Z4D7_9RHOB</name>
<organism evidence="7 8">
    <name type="scientific">Limimaricola cinnabarinus LL-001</name>
    <dbReference type="NCBI Taxonomy" id="1337093"/>
    <lineage>
        <taxon>Bacteria</taxon>
        <taxon>Pseudomonadati</taxon>
        <taxon>Pseudomonadota</taxon>
        <taxon>Alphaproteobacteria</taxon>
        <taxon>Rhodobacterales</taxon>
        <taxon>Paracoccaceae</taxon>
        <taxon>Limimaricola</taxon>
    </lineage>
</organism>
<dbReference type="HAMAP" id="MF_00074">
    <property type="entry name" value="16SrRNA_methyltr_G"/>
    <property type="match status" value="1"/>
</dbReference>
<sequence>MALLRKWSPIINLVSRNDLEHLEKRHIEDSLQLAAFFPNDTVNWIDIGSGGGLPGIVLAIAARSIAPQLQFQLIESDNRKATFLRTAARTFDLNVKVHTGRVEDIDPLKAGVISARALGSLDMLLSYANRHLVQNGQCVFLKGQSHETEISNAKRNWTFNVRRYVSCTDDAARVLLISDLQHA</sequence>
<dbReference type="InterPro" id="IPR003682">
    <property type="entry name" value="rRNA_ssu_MeTfrase_G"/>
</dbReference>
<dbReference type="STRING" id="1337093.MBELCI_2302"/>
<evidence type="ECO:0000313" key="8">
    <source>
        <dbReference type="Proteomes" id="UP000016566"/>
    </source>
</evidence>
<dbReference type="EMBL" id="BATB01000032">
    <property type="protein sequence ID" value="GAD56250.1"/>
    <property type="molecule type" value="Genomic_DNA"/>
</dbReference>
<feature type="binding site" evidence="6">
    <location>
        <position position="116"/>
    </location>
    <ligand>
        <name>S-adenosyl-L-methionine</name>
        <dbReference type="ChEBI" id="CHEBI:59789"/>
    </ligand>
</feature>